<dbReference type="CDD" id="cd05930">
    <property type="entry name" value="A_NRPS"/>
    <property type="match status" value="1"/>
</dbReference>
<dbReference type="CDD" id="cd19531">
    <property type="entry name" value="LCL_NRPS-like"/>
    <property type="match status" value="1"/>
</dbReference>
<dbReference type="Pfam" id="PF00501">
    <property type="entry name" value="AMP-binding"/>
    <property type="match status" value="2"/>
</dbReference>
<dbReference type="FunFam" id="1.10.1200.10:FF:000005">
    <property type="entry name" value="Nonribosomal peptide synthetase 1"/>
    <property type="match status" value="1"/>
</dbReference>
<evidence type="ECO:0000256" key="2">
    <source>
        <dbReference type="ARBA" id="ARBA00006432"/>
    </source>
</evidence>
<feature type="domain" description="Carrier" evidence="5">
    <location>
        <begin position="2134"/>
        <end position="2208"/>
    </location>
</feature>
<dbReference type="Gene3D" id="3.40.50.980">
    <property type="match status" value="4"/>
</dbReference>
<evidence type="ECO:0000256" key="3">
    <source>
        <dbReference type="ARBA" id="ARBA00022450"/>
    </source>
</evidence>
<dbReference type="InterPro" id="IPR029058">
    <property type="entry name" value="AB_hydrolase_fold"/>
</dbReference>
<dbReference type="Gene3D" id="3.30.300.30">
    <property type="match status" value="2"/>
</dbReference>
<feature type="domain" description="Carrier" evidence="5">
    <location>
        <begin position="1047"/>
        <end position="1122"/>
    </location>
</feature>
<dbReference type="Proteomes" id="UP000071561">
    <property type="component" value="Chromosome"/>
</dbReference>
<dbReference type="Gene3D" id="3.30.559.30">
    <property type="entry name" value="Nonribosomal peptide synthetase, condensation domain"/>
    <property type="match status" value="2"/>
</dbReference>
<accession>A0A127VCV5</accession>
<dbReference type="PANTHER" id="PTHR45527:SF1">
    <property type="entry name" value="FATTY ACID SYNTHASE"/>
    <property type="match status" value="1"/>
</dbReference>
<reference evidence="6 7" key="1">
    <citation type="submission" date="2016-03" db="EMBL/GenBank/DDBJ databases">
        <title>Complete genome sequence of Pedobacter cryoconitis PAMC 27485.</title>
        <authorList>
            <person name="Lee J."/>
            <person name="Kim O.-S."/>
        </authorList>
    </citation>
    <scope>NUCLEOTIDE SEQUENCE [LARGE SCALE GENOMIC DNA]</scope>
    <source>
        <strain evidence="6 7">PAMC 27485</strain>
    </source>
</reference>
<dbReference type="Pfam" id="PF00668">
    <property type="entry name" value="Condensation"/>
    <property type="match status" value="2"/>
</dbReference>
<dbReference type="Gene3D" id="1.10.1200.10">
    <property type="entry name" value="ACP-like"/>
    <property type="match status" value="2"/>
</dbReference>
<dbReference type="InterPro" id="IPR001242">
    <property type="entry name" value="Condensation_dom"/>
</dbReference>
<dbReference type="CDD" id="cd12117">
    <property type="entry name" value="A_NRPS_Srf_like"/>
    <property type="match status" value="1"/>
</dbReference>
<comment type="cofactor">
    <cofactor evidence="1">
        <name>pantetheine 4'-phosphate</name>
        <dbReference type="ChEBI" id="CHEBI:47942"/>
    </cofactor>
</comment>
<dbReference type="InterPro" id="IPR020845">
    <property type="entry name" value="AMP-binding_CS"/>
</dbReference>
<dbReference type="GO" id="GO:0005737">
    <property type="term" value="C:cytoplasm"/>
    <property type="evidence" value="ECO:0007669"/>
    <property type="project" value="TreeGrafter"/>
</dbReference>
<gene>
    <name evidence="6" type="ORF">AY601_2146</name>
</gene>
<dbReference type="PROSITE" id="PS00012">
    <property type="entry name" value="PHOSPHOPANTETHEINE"/>
    <property type="match status" value="1"/>
</dbReference>
<keyword evidence="7" id="KW-1185">Reference proteome</keyword>
<dbReference type="GO" id="GO:0031177">
    <property type="term" value="F:phosphopantetheine binding"/>
    <property type="evidence" value="ECO:0007669"/>
    <property type="project" value="InterPro"/>
</dbReference>
<dbReference type="KEGG" id="pcm:AY601_2146"/>
<dbReference type="InterPro" id="IPR045851">
    <property type="entry name" value="AMP-bd_C_sf"/>
</dbReference>
<dbReference type="Gene3D" id="1.10.10.1830">
    <property type="entry name" value="Non-ribosomal peptide synthase, adenylation domain"/>
    <property type="match status" value="1"/>
</dbReference>
<dbReference type="InterPro" id="IPR036736">
    <property type="entry name" value="ACP-like_sf"/>
</dbReference>
<dbReference type="FunFam" id="3.40.50.980:FF:000001">
    <property type="entry name" value="Non-ribosomal peptide synthetase"/>
    <property type="match status" value="2"/>
</dbReference>
<dbReference type="PROSITE" id="PS00455">
    <property type="entry name" value="AMP_BINDING"/>
    <property type="match status" value="2"/>
</dbReference>
<dbReference type="Gene3D" id="2.30.38.10">
    <property type="entry name" value="Luciferase, Domain 3"/>
    <property type="match status" value="2"/>
</dbReference>
<comment type="similarity">
    <text evidence="2">Belongs to the ATP-dependent AMP-binding enzyme family.</text>
</comment>
<dbReference type="InterPro" id="IPR006162">
    <property type="entry name" value="Ppantetheine_attach_site"/>
</dbReference>
<dbReference type="PROSITE" id="PS50075">
    <property type="entry name" value="CARRIER"/>
    <property type="match status" value="2"/>
</dbReference>
<dbReference type="SUPFAM" id="SSF56801">
    <property type="entry name" value="Acetyl-CoA synthetase-like"/>
    <property type="match status" value="2"/>
</dbReference>
<dbReference type="NCBIfam" id="TIGR01733">
    <property type="entry name" value="AA-adenyl-dom"/>
    <property type="match status" value="2"/>
</dbReference>
<dbReference type="Pfam" id="PF00975">
    <property type="entry name" value="Thioesterase"/>
    <property type="match status" value="1"/>
</dbReference>
<dbReference type="PATRIC" id="fig|188932.3.peg.2249"/>
<dbReference type="InterPro" id="IPR044894">
    <property type="entry name" value="TubC_N_sf"/>
</dbReference>
<dbReference type="Gene3D" id="3.30.559.10">
    <property type="entry name" value="Chloramphenicol acetyltransferase-like domain"/>
    <property type="match status" value="2"/>
</dbReference>
<evidence type="ECO:0000313" key="7">
    <source>
        <dbReference type="Proteomes" id="UP000071561"/>
    </source>
</evidence>
<evidence type="ECO:0000313" key="6">
    <source>
        <dbReference type="EMBL" id="AMP99047.1"/>
    </source>
</evidence>
<dbReference type="Gene3D" id="3.40.50.1820">
    <property type="entry name" value="alpha/beta hydrolase"/>
    <property type="match status" value="1"/>
</dbReference>
<dbReference type="InterPro" id="IPR025110">
    <property type="entry name" value="AMP-bd_C"/>
</dbReference>
<dbReference type="InterPro" id="IPR000873">
    <property type="entry name" value="AMP-dep_synth/lig_dom"/>
</dbReference>
<protein>
    <submittedName>
        <fullName evidence="6">Non-ribosomal peptide synthetase</fullName>
    </submittedName>
</protein>
<organism evidence="6 7">
    <name type="scientific">Pedobacter cryoconitis</name>
    <dbReference type="NCBI Taxonomy" id="188932"/>
    <lineage>
        <taxon>Bacteria</taxon>
        <taxon>Pseudomonadati</taxon>
        <taxon>Bacteroidota</taxon>
        <taxon>Sphingobacteriia</taxon>
        <taxon>Sphingobacteriales</taxon>
        <taxon>Sphingobacteriaceae</taxon>
        <taxon>Pedobacter</taxon>
    </lineage>
</organism>
<dbReference type="GO" id="GO:0043041">
    <property type="term" value="P:amino acid activation for nonribosomal peptide biosynthetic process"/>
    <property type="evidence" value="ECO:0007669"/>
    <property type="project" value="TreeGrafter"/>
</dbReference>
<dbReference type="FunFam" id="2.30.38.10:FF:000001">
    <property type="entry name" value="Non-ribosomal peptide synthetase PvdI"/>
    <property type="match status" value="2"/>
</dbReference>
<dbReference type="GO" id="GO:0003824">
    <property type="term" value="F:catalytic activity"/>
    <property type="evidence" value="ECO:0007669"/>
    <property type="project" value="InterPro"/>
</dbReference>
<dbReference type="SUPFAM" id="SSF52777">
    <property type="entry name" value="CoA-dependent acyltransferases"/>
    <property type="match status" value="4"/>
</dbReference>
<dbReference type="InterPro" id="IPR010071">
    <property type="entry name" value="AA_adenyl_dom"/>
</dbReference>
<dbReference type="RefSeq" id="WP_068400407.1">
    <property type="nucleotide sequence ID" value="NZ_CP014504.1"/>
</dbReference>
<dbReference type="Pfam" id="PF13193">
    <property type="entry name" value="AMP-binding_C"/>
    <property type="match status" value="2"/>
</dbReference>
<keyword evidence="3" id="KW-0596">Phosphopantetheine</keyword>
<dbReference type="FunFam" id="3.30.300.30:FF:000010">
    <property type="entry name" value="Enterobactin synthetase component F"/>
    <property type="match status" value="2"/>
</dbReference>
<name>A0A127VCV5_9SPHI</name>
<dbReference type="Pfam" id="PF00550">
    <property type="entry name" value="PP-binding"/>
    <property type="match status" value="2"/>
</dbReference>
<dbReference type="InterPro" id="IPR020806">
    <property type="entry name" value="PKS_PP-bd"/>
</dbReference>
<dbReference type="GO" id="GO:0044550">
    <property type="term" value="P:secondary metabolite biosynthetic process"/>
    <property type="evidence" value="ECO:0007669"/>
    <property type="project" value="UniProtKB-ARBA"/>
</dbReference>
<dbReference type="EMBL" id="CP014504">
    <property type="protein sequence ID" value="AMP99047.1"/>
    <property type="molecule type" value="Genomic_DNA"/>
</dbReference>
<evidence type="ECO:0000256" key="4">
    <source>
        <dbReference type="ARBA" id="ARBA00022553"/>
    </source>
</evidence>
<dbReference type="SUPFAM" id="SSF53474">
    <property type="entry name" value="alpha/beta-Hydrolases"/>
    <property type="match status" value="1"/>
</dbReference>
<evidence type="ECO:0000256" key="1">
    <source>
        <dbReference type="ARBA" id="ARBA00001957"/>
    </source>
</evidence>
<dbReference type="SMART" id="SM00823">
    <property type="entry name" value="PKS_PP"/>
    <property type="match status" value="2"/>
</dbReference>
<dbReference type="Pfam" id="PF18563">
    <property type="entry name" value="TubC_N"/>
    <property type="match status" value="1"/>
</dbReference>
<keyword evidence="4" id="KW-0597">Phosphoprotein</keyword>
<dbReference type="InterPro" id="IPR041464">
    <property type="entry name" value="TubC_N"/>
</dbReference>
<dbReference type="FunFam" id="3.40.50.12780:FF:000012">
    <property type="entry name" value="Non-ribosomal peptide synthetase"/>
    <property type="match status" value="2"/>
</dbReference>
<dbReference type="SUPFAM" id="SSF47336">
    <property type="entry name" value="ACP-like"/>
    <property type="match status" value="2"/>
</dbReference>
<dbReference type="NCBIfam" id="NF003417">
    <property type="entry name" value="PRK04813.1"/>
    <property type="match status" value="2"/>
</dbReference>
<dbReference type="InterPro" id="IPR023213">
    <property type="entry name" value="CAT-like_dom_sf"/>
</dbReference>
<dbReference type="InterPro" id="IPR009081">
    <property type="entry name" value="PP-bd_ACP"/>
</dbReference>
<evidence type="ECO:0000259" key="5">
    <source>
        <dbReference type="PROSITE" id="PS50075"/>
    </source>
</evidence>
<dbReference type="OrthoDB" id="4317020at2"/>
<dbReference type="InterPro" id="IPR001031">
    <property type="entry name" value="Thioesterase"/>
</dbReference>
<proteinExistence type="inferred from homology"/>
<sequence length="2485" mass="277371">MNTDFNEVVGVLKKARNNGVSVFLEQDNLKLDLGEQTQIDPELLEEIKKHKQDIIEFLRNDLSAVDDFDHSPIPVRAGHEEIPLSYGQKGLWMIDQLNGSTHYHMPMYFRLSGKFNADALELAIKEVVNRHEILRTVIRQNAAGHPLQVILEEDRWSLNRIADYQGGDAGLTTLLASITAARIDLRTDHMLRGHLIRISDQEHVLVILLHHIAADGWSLSILIRELVSLYQMNTGGEKTILPAPGLQYGDYSIWQRAQEELHWGRRIAYWKDRLVGISPLELPGDYPRPAIQSTRGAMAVFPLGAKLSAGLQLLSRQQGATLHMVMLAAIKVLFYRYSGQDDICVGSVIAGRTRQELEDLIGFFANTLALRSNLSGNPSFLDLLQQVKETTLGAYENQDVPFERVVEAVGQERDKSRNPLYQVIFTVQNIPEVPVFRLGEAVLKEQKTGHTTSQFDLNISAVEGPAGIEVAVEYCTDLFKAATIERMFRNYLVLLQAIVFTPSQRIDQLPILHKSEEEELLNTFNARVSAYPQDQTLVDLFTAQASQTPDAIALVYLDQRLTYKEVDERSNQLGHYLRSAGVREDTLVPICIPRSVDMMIGILGILKAGGAYVPIDSEYPQERISYILSDTKADIVLSNEANSLLLHSYEEICIISLDGEREIIAQEPVSAVPAAIRPDHLCYVMYTSGSTGQPKGVLVEHRNVVSLISGANYIKLSSRDALLSAGSPSFDATTFEYWGMWLNGGRLVLCPASSLLDNNLLKTVLQVNKVTVMWFTSGWFNQLVDVDIDLFEGLSSIMVGGEKLSVAHVNRFRQFYPDKILINGYGPTENTTFSLTYQLTGRQYEGNIPIGRPLRNRQAYVLDNYGQPVPIGVAGEIYAGGAGVARGYLNQEMLTSERFIPDVFGKISCGRLYRTGDLGRWLADGNIEFIGRRDDQVKIRGYRIELGEIENTIQQSGLVSQCIVLAPADESGQKRLVSYITANGQSFDRDALVAELELRLPDYMVPHLFLELEAFPLTANGKLDKKALPDANSVQLIRTEAAQAIDKPLTETEQTVKEIWALSLGIEELGIHEDFFKLGGDSIIAIGVISRLRKAFNDTIRLYDLYECSTVSSLAALIDLGNTVHADSPKAEPVHAAVIAELEALRSHLLPQLEKLLTEQHTELEVEDIYPMSDIQSGMVYTSQLNPELAIYHDQITFKLPKELDRDVFEQALKRLISKHSILRTRFDLHLHTQGIQVVYKQGDIHVAYHDLRVLEEAAPGTYLGTYLAEERKLPFEVHQGNLWRMDVFQTLKEHILLFQFHHAMLDGWSVASFATELNNLYGAQMESSVEVDLPLLKASYRDFVIESIAEKRNEENREFWVQSLSDYKRLDIFTDTVIDGNFLKVYDVTYLDRLKAKTQADGLSLKGVFLGAYQYMLSMLTVEQEVTVGVVTNGRPITEDGDKVLGCFLNTIPFRFIGDGQQVTWKAYFERIDQQLISLKERDRVPLSEIARLIGEQASSGNPFFDTIFNYINFHVFDQMDGLEGLFVQQDYLQAEADSVQLESSEVTNTHLDCTVSTTGNVMAVNYRLGKELKCGKTLADIHVYFDAVLAAYLDHDSQRIADFQVLPAKELALLSAFNSGEVAYPTEQTLVDLFALQVAHHPDAVALIYEDQQLTYSALDLQSNQLGHYLRSMGVKEDMLVPICIERSLDMIIGILGILKAGGAYVPVDPEYPQERINYLLADTGAQLVVSSSHHRALFHEDICIVAMDQDWRTINQESSAPVSTALQSDHLCYVIYTSGSTGKPKGVLIEHRSVHNMVFGWQKKLTLTNNDRVLLFSNYTFDAAVEQLFMALLNGAGLVLISKEVQLDADAVIAVMNAEKVTYMLATPGFLRNIPADQVPSSLRHITAGGERSGIPLAQSWTEYASLDFYNAYGPTECTVFATTYKFEKGWNEADYLPIGKPVENVQIYLLDVAGNLLPAGVPGEICIGGSCVARGYLNQQELTSARFVADPFGNKAGGRLYKTGDIGRWLPDGNIEFIGRMDDQVKVRGYRIELGEIENAVQQSDFVSQSVVLTRADESGSNQLVCYVVPAGSFAKDHLVSYLETQLPEYMVPRVFVEMEAMPLTSHGKLDKKALPSAGALMRQSQRYVPARNELEANLVAIWEELLQVSPVGVHDNFFDLGGHSLLAMRVMNPIRKLGYQVQMQDLLVNTTINTLSRMLQRQFYQTGNEHLVLLNSGRLDEPVFIIPGSDGICDGYDELAKGLADSGAVYGLQMMGLFKGEKPLESIEAIAAMNIEWIKSVQPEGPYRFIGHSFGGQVVYEMALQLERKGEQVDLLAILDAAAVLKRNLQPVEDQGNALLEILSYYHLIKAPYPAWTAEFLTAVAGIPEQELKGFVADFLTDKSGLKNEDVAFILRLLDLQFTNVQLDYLVNGDVKALTVVVKAEQEDWTGYESGLGWEKHAANTVVYTAPGNHFNLVKNKEALALAACLKTHIICYTDM</sequence>
<dbReference type="PANTHER" id="PTHR45527">
    <property type="entry name" value="NONRIBOSOMAL PEPTIDE SYNTHETASE"/>
    <property type="match status" value="1"/>
</dbReference>